<proteinExistence type="predicted"/>
<sequence>MEERNPLEIQTPVTLTENSEQNNKRGRPSLVKAVKFSPQPKSIISKLLNQVQDDNCVTIKDGINTSEVNNDVHNRKTNLENEKYSQIKCDLEPELNSHEGLQESFSFDLAGVGEAHDNFKECYLLLEKEPNTCQSTHGDKKEESATKIFEIACYICPHRSNSQKAHREHLIIHRNQPYKCNFPNCNYICKLSSNLIKHKRIHTLEKPFLCDQCTFRTNFGNSLKVHKRIHTSERPYGCQYCSYQCNSSSNLKKHCLHRHREMS</sequence>
<gene>
    <name evidence="1" type="ORF">MSG28_000278</name>
</gene>
<dbReference type="EMBL" id="CM046131">
    <property type="protein sequence ID" value="KAI8429717.1"/>
    <property type="molecule type" value="Genomic_DNA"/>
</dbReference>
<keyword evidence="2" id="KW-1185">Reference proteome</keyword>
<evidence type="ECO:0000313" key="2">
    <source>
        <dbReference type="Proteomes" id="UP001064048"/>
    </source>
</evidence>
<organism evidence="1 2">
    <name type="scientific">Choristoneura fumiferana</name>
    <name type="common">Spruce budworm moth</name>
    <name type="synonym">Archips fumiferana</name>
    <dbReference type="NCBI Taxonomy" id="7141"/>
    <lineage>
        <taxon>Eukaryota</taxon>
        <taxon>Metazoa</taxon>
        <taxon>Ecdysozoa</taxon>
        <taxon>Arthropoda</taxon>
        <taxon>Hexapoda</taxon>
        <taxon>Insecta</taxon>
        <taxon>Pterygota</taxon>
        <taxon>Neoptera</taxon>
        <taxon>Endopterygota</taxon>
        <taxon>Lepidoptera</taxon>
        <taxon>Glossata</taxon>
        <taxon>Ditrysia</taxon>
        <taxon>Tortricoidea</taxon>
        <taxon>Tortricidae</taxon>
        <taxon>Tortricinae</taxon>
        <taxon>Choristoneura</taxon>
    </lineage>
</organism>
<accession>A0ACC0JZV9</accession>
<name>A0ACC0JZV9_CHOFU</name>
<reference evidence="1 2" key="1">
    <citation type="journal article" date="2022" name="Genome Biol. Evol.">
        <title>The Spruce Budworm Genome: Reconstructing the Evolutionary History of Antifreeze Proteins.</title>
        <authorList>
            <person name="Beliveau C."/>
            <person name="Gagne P."/>
            <person name="Picq S."/>
            <person name="Vernygora O."/>
            <person name="Keeling C.I."/>
            <person name="Pinkney K."/>
            <person name="Doucet D."/>
            <person name="Wen F."/>
            <person name="Johnston J.S."/>
            <person name="Maaroufi H."/>
            <person name="Boyle B."/>
            <person name="Laroche J."/>
            <person name="Dewar K."/>
            <person name="Juretic N."/>
            <person name="Blackburn G."/>
            <person name="Nisole A."/>
            <person name="Brunet B."/>
            <person name="Brandao M."/>
            <person name="Lumley L."/>
            <person name="Duan J."/>
            <person name="Quan G."/>
            <person name="Lucarotti C.J."/>
            <person name="Roe A.D."/>
            <person name="Sperling F.A.H."/>
            <person name="Levesque R.C."/>
            <person name="Cusson M."/>
        </authorList>
    </citation>
    <scope>NUCLEOTIDE SEQUENCE [LARGE SCALE GENOMIC DNA]</scope>
    <source>
        <strain evidence="1">Glfc:IPQL:Cfum</strain>
    </source>
</reference>
<protein>
    <submittedName>
        <fullName evidence="1">Uncharacterized protein</fullName>
    </submittedName>
</protein>
<evidence type="ECO:0000313" key="1">
    <source>
        <dbReference type="EMBL" id="KAI8429717.1"/>
    </source>
</evidence>
<dbReference type="Proteomes" id="UP001064048">
    <property type="component" value="Chromosome Z"/>
</dbReference>
<comment type="caution">
    <text evidence="1">The sequence shown here is derived from an EMBL/GenBank/DDBJ whole genome shotgun (WGS) entry which is preliminary data.</text>
</comment>